<evidence type="ECO:0000256" key="2">
    <source>
        <dbReference type="ARBA" id="ARBA00022448"/>
    </source>
</evidence>
<reference evidence="10" key="1">
    <citation type="submission" date="2023-12" db="EMBL/GenBank/DDBJ databases">
        <title>Novel isolates from deep terrestrial aquifers shed light on the physiology and ecology of the class Limnochordia.</title>
        <authorList>
            <person name="Karnachuk O.V."/>
            <person name="Lukina A.P."/>
            <person name="Avakyan M.R."/>
            <person name="Kadnikov V."/>
            <person name="Begmatov S."/>
            <person name="Beletsky A.V."/>
            <person name="Mardanov A.V."/>
            <person name="Ravin N.V."/>
        </authorList>
    </citation>
    <scope>NUCLEOTIDE SEQUENCE [LARGE SCALE GENOMIC DNA]</scope>
    <source>
        <strain evidence="10">LN</strain>
    </source>
</reference>
<dbReference type="Proteomes" id="UP001333102">
    <property type="component" value="Chromosome"/>
</dbReference>
<feature type="transmembrane region" description="Helical" evidence="7">
    <location>
        <begin position="88"/>
        <end position="107"/>
    </location>
</feature>
<feature type="transmembrane region" description="Helical" evidence="7">
    <location>
        <begin position="119"/>
        <end position="141"/>
    </location>
</feature>
<feature type="domain" description="ABC transmembrane type-1" evidence="8">
    <location>
        <begin position="84"/>
        <end position="276"/>
    </location>
</feature>
<keyword evidence="2 7" id="KW-0813">Transport</keyword>
<dbReference type="InterPro" id="IPR050901">
    <property type="entry name" value="BP-dep_ABC_trans_perm"/>
</dbReference>
<evidence type="ECO:0000256" key="6">
    <source>
        <dbReference type="ARBA" id="ARBA00023136"/>
    </source>
</evidence>
<dbReference type="PROSITE" id="PS50928">
    <property type="entry name" value="ABC_TM1"/>
    <property type="match status" value="1"/>
</dbReference>
<keyword evidence="6 7" id="KW-0472">Membrane</keyword>
<protein>
    <submittedName>
        <fullName evidence="9">Carbohydrate ABC transporter permease</fullName>
    </submittedName>
</protein>
<dbReference type="RefSeq" id="WP_324670385.1">
    <property type="nucleotide sequence ID" value="NZ_CP141614.1"/>
</dbReference>
<sequence length="291" mass="31941">MVRRSLQPGAARRRRRIRWQGVVTHALTWSFSLFLLLPIYQMAVTALKAEPEIWYSPPTLYAREPTLSNFVAMLQIVPRLPVHLLNSFVYGLGVSLLSLLIALPAAYGLSRFRVPGEAAIVFGLTYANMFAPIMLVVPLYSIMRRLGLLDTHLAMVVAGSIFTLPLSTLLLSTYFRTVPREIDEAALVDGCSRPGALVRVVLPLVAPAVVAVGIYAFITGWSQQFVLSLVLIQSPDLMPITQGLYQFFSRSSVRWPELMAASTVAAAIPVALFVAVQRYIVQGLTAAAIKG</sequence>
<feature type="transmembrane region" description="Helical" evidence="7">
    <location>
        <begin position="21"/>
        <end position="40"/>
    </location>
</feature>
<evidence type="ECO:0000313" key="9">
    <source>
        <dbReference type="EMBL" id="WRP15955.1"/>
    </source>
</evidence>
<dbReference type="PANTHER" id="PTHR32243">
    <property type="entry name" value="MALTOSE TRANSPORT SYSTEM PERMEASE-RELATED"/>
    <property type="match status" value="1"/>
</dbReference>
<dbReference type="InterPro" id="IPR035906">
    <property type="entry name" value="MetI-like_sf"/>
</dbReference>
<dbReference type="Gene3D" id="1.10.3720.10">
    <property type="entry name" value="MetI-like"/>
    <property type="match status" value="1"/>
</dbReference>
<dbReference type="EMBL" id="CP141614">
    <property type="protein sequence ID" value="WRP15955.1"/>
    <property type="molecule type" value="Genomic_DNA"/>
</dbReference>
<evidence type="ECO:0000256" key="1">
    <source>
        <dbReference type="ARBA" id="ARBA00004651"/>
    </source>
</evidence>
<keyword evidence="3" id="KW-1003">Cell membrane</keyword>
<proteinExistence type="inferred from homology"/>
<evidence type="ECO:0000313" key="10">
    <source>
        <dbReference type="Proteomes" id="UP001333102"/>
    </source>
</evidence>
<evidence type="ECO:0000259" key="8">
    <source>
        <dbReference type="PROSITE" id="PS50928"/>
    </source>
</evidence>
<dbReference type="InterPro" id="IPR000515">
    <property type="entry name" value="MetI-like"/>
</dbReference>
<comment type="subcellular location">
    <subcellularLocation>
        <location evidence="1 7">Cell membrane</location>
        <topology evidence="1 7">Multi-pass membrane protein</topology>
    </subcellularLocation>
</comment>
<gene>
    <name evidence="9" type="ORF">VLY81_09480</name>
</gene>
<feature type="transmembrane region" description="Helical" evidence="7">
    <location>
        <begin position="196"/>
        <end position="218"/>
    </location>
</feature>
<dbReference type="Pfam" id="PF00528">
    <property type="entry name" value="BPD_transp_1"/>
    <property type="match status" value="1"/>
</dbReference>
<dbReference type="PANTHER" id="PTHR32243:SF18">
    <property type="entry name" value="INNER MEMBRANE ABC TRANSPORTER PERMEASE PROTEIN YCJP"/>
    <property type="match status" value="1"/>
</dbReference>
<dbReference type="SUPFAM" id="SSF161098">
    <property type="entry name" value="MetI-like"/>
    <property type="match status" value="1"/>
</dbReference>
<name>A0ABZ1BSZ6_9FIRM</name>
<keyword evidence="10" id="KW-1185">Reference proteome</keyword>
<dbReference type="CDD" id="cd06261">
    <property type="entry name" value="TM_PBP2"/>
    <property type="match status" value="1"/>
</dbReference>
<feature type="transmembrane region" description="Helical" evidence="7">
    <location>
        <begin position="258"/>
        <end position="276"/>
    </location>
</feature>
<accession>A0ABZ1BSZ6</accession>
<keyword evidence="5 7" id="KW-1133">Transmembrane helix</keyword>
<feature type="transmembrane region" description="Helical" evidence="7">
    <location>
        <begin position="153"/>
        <end position="175"/>
    </location>
</feature>
<evidence type="ECO:0000256" key="7">
    <source>
        <dbReference type="RuleBase" id="RU363032"/>
    </source>
</evidence>
<comment type="similarity">
    <text evidence="7">Belongs to the binding-protein-dependent transport system permease family.</text>
</comment>
<evidence type="ECO:0000256" key="5">
    <source>
        <dbReference type="ARBA" id="ARBA00022989"/>
    </source>
</evidence>
<keyword evidence="4 7" id="KW-0812">Transmembrane</keyword>
<evidence type="ECO:0000256" key="3">
    <source>
        <dbReference type="ARBA" id="ARBA00022475"/>
    </source>
</evidence>
<evidence type="ECO:0000256" key="4">
    <source>
        <dbReference type="ARBA" id="ARBA00022692"/>
    </source>
</evidence>
<organism evidence="9 10">
    <name type="scientific">Geochorda subterranea</name>
    <dbReference type="NCBI Taxonomy" id="3109564"/>
    <lineage>
        <taxon>Bacteria</taxon>
        <taxon>Bacillati</taxon>
        <taxon>Bacillota</taxon>
        <taxon>Limnochordia</taxon>
        <taxon>Limnochordales</taxon>
        <taxon>Geochordaceae</taxon>
        <taxon>Geochorda</taxon>
    </lineage>
</organism>